<evidence type="ECO:0000313" key="1">
    <source>
        <dbReference type="EMBL" id="AFK43044.1"/>
    </source>
</evidence>
<accession>I3SS02</accession>
<dbReference type="AlphaFoldDB" id="I3SS02"/>
<reference evidence="1" key="1">
    <citation type="submission" date="2012-05" db="EMBL/GenBank/DDBJ databases">
        <authorList>
            <person name="Krishnakumar V."/>
            <person name="Cheung F."/>
            <person name="Xiao Y."/>
            <person name="Chan A."/>
            <person name="Moskal W.A."/>
            <person name="Town C.D."/>
        </authorList>
    </citation>
    <scope>NUCLEOTIDE SEQUENCE</scope>
</reference>
<dbReference type="EMBL" id="BT143250">
    <property type="protein sequence ID" value="AFK43044.1"/>
    <property type="molecule type" value="mRNA"/>
</dbReference>
<proteinExistence type="evidence at transcript level"/>
<sequence>MDLGKRSGTSYSPTVDNGDGRCRFSGAMFTQSCLATSATSTSFVTGNRISRGSSFDARALAFLTSINLRKTSLALSRRSAAASYSFIRSSFDSLTTVTSSCFSSSVG</sequence>
<organism evidence="1">
    <name type="scientific">Lotus japonicus</name>
    <name type="common">Lotus corniculatus var. japonicus</name>
    <dbReference type="NCBI Taxonomy" id="34305"/>
    <lineage>
        <taxon>Eukaryota</taxon>
        <taxon>Viridiplantae</taxon>
        <taxon>Streptophyta</taxon>
        <taxon>Embryophyta</taxon>
        <taxon>Tracheophyta</taxon>
        <taxon>Spermatophyta</taxon>
        <taxon>Magnoliopsida</taxon>
        <taxon>eudicotyledons</taxon>
        <taxon>Gunneridae</taxon>
        <taxon>Pentapetalae</taxon>
        <taxon>rosids</taxon>
        <taxon>fabids</taxon>
        <taxon>Fabales</taxon>
        <taxon>Fabaceae</taxon>
        <taxon>Papilionoideae</taxon>
        <taxon>50 kb inversion clade</taxon>
        <taxon>NPAAA clade</taxon>
        <taxon>Hologalegina</taxon>
        <taxon>robinioid clade</taxon>
        <taxon>Loteae</taxon>
        <taxon>Lotus</taxon>
    </lineage>
</organism>
<name>I3SS02_LOTJA</name>
<protein>
    <submittedName>
        <fullName evidence="1">Uncharacterized protein</fullName>
    </submittedName>
</protein>